<gene>
    <name evidence="3" type="ORF">GDO78_001423</name>
</gene>
<evidence type="ECO:0000256" key="1">
    <source>
        <dbReference type="SAM" id="MobiDB-lite"/>
    </source>
</evidence>
<sequence>MEGAPLSVLPGSERGGALEGTTPRLQAASENEATERNQQKRKRNLKQKKETSNKKQLASVESLLTELPFANADISCVFETAKTVDKKLKKKRKPHQLESDEDDNKSKKRKRANYFVSLPITNVKILHDIQNIQSSVLKKDDRLSRAMIPKGSFHLTLFVMHLASEEEVTLATSALLDSKKPIEEILQGNVLVLSFCGISDFKHEVAYVNMTNDTSTAVLKQITEATGKIFMEKGISLSGCKDFEPHLTFMKLSRAPKLRKEGIKKIDVSLYEDFHDHCFGEDALMRLDLCSMLKKKQPSGYYHTEASIFFSQKYRNTITDIAFQKELKPLLDKVKDIKKMLALPETRAKIYKELYDHRKQAAAGHTD</sequence>
<dbReference type="InterPro" id="IPR019510">
    <property type="entry name" value="AKAP7-like_phosphoesterase"/>
</dbReference>
<dbReference type="PANTHER" id="PTHR15934">
    <property type="entry name" value="RNA 2',3'-CYCLIC PHOSPHODIESTERASE"/>
    <property type="match status" value="1"/>
</dbReference>
<dbReference type="GO" id="GO:0010738">
    <property type="term" value="P:regulation of protein kinase A signaling"/>
    <property type="evidence" value="ECO:0007669"/>
    <property type="project" value="TreeGrafter"/>
</dbReference>
<proteinExistence type="predicted"/>
<evidence type="ECO:0000259" key="2">
    <source>
        <dbReference type="Pfam" id="PF10469"/>
    </source>
</evidence>
<reference evidence="3" key="1">
    <citation type="thesis" date="2020" institute="ProQuest LLC" country="789 East Eisenhower Parkway, Ann Arbor, MI, USA">
        <title>Comparative Genomics and Chromosome Evolution.</title>
        <authorList>
            <person name="Mudd A.B."/>
        </authorList>
    </citation>
    <scope>NUCLEOTIDE SEQUENCE</scope>
    <source>
        <strain evidence="3">HN-11 Male</strain>
        <tissue evidence="3">Kidney and liver</tissue>
    </source>
</reference>
<dbReference type="InterPro" id="IPR009097">
    <property type="entry name" value="Cyclic_Pdiesterase"/>
</dbReference>
<name>A0A8J6FVC6_ELECQ</name>
<dbReference type="SUPFAM" id="SSF55144">
    <property type="entry name" value="LigT-like"/>
    <property type="match status" value="1"/>
</dbReference>
<evidence type="ECO:0000313" key="4">
    <source>
        <dbReference type="Proteomes" id="UP000770717"/>
    </source>
</evidence>
<dbReference type="AlphaFoldDB" id="A0A8J6FVC6"/>
<dbReference type="GO" id="GO:0034237">
    <property type="term" value="F:protein kinase A regulatory subunit binding"/>
    <property type="evidence" value="ECO:0007669"/>
    <property type="project" value="TreeGrafter"/>
</dbReference>
<dbReference type="PANTHER" id="PTHR15934:SF6">
    <property type="entry name" value="A-KINASE ANCHOR PROTEIN 7 ISOFORM GAMMA"/>
    <property type="match status" value="1"/>
</dbReference>
<comment type="caution">
    <text evidence="3">The sequence shown here is derived from an EMBL/GenBank/DDBJ whole genome shotgun (WGS) entry which is preliminary data.</text>
</comment>
<feature type="region of interest" description="Disordered" evidence="1">
    <location>
        <begin position="85"/>
        <end position="108"/>
    </location>
</feature>
<keyword evidence="4" id="KW-1185">Reference proteome</keyword>
<dbReference type="Gene3D" id="3.90.1140.10">
    <property type="entry name" value="Cyclic phosphodiesterase"/>
    <property type="match status" value="1"/>
</dbReference>
<dbReference type="EMBL" id="WNTK01000001">
    <property type="protein sequence ID" value="KAG9493514.1"/>
    <property type="molecule type" value="Genomic_DNA"/>
</dbReference>
<dbReference type="Proteomes" id="UP000770717">
    <property type="component" value="Unassembled WGS sequence"/>
</dbReference>
<feature type="domain" description="A-kinase anchor protein 7-like phosphoesterase" evidence="2">
    <location>
        <begin position="113"/>
        <end position="308"/>
    </location>
</feature>
<dbReference type="OrthoDB" id="277832at2759"/>
<dbReference type="Pfam" id="PF10469">
    <property type="entry name" value="AKAP7_NLS"/>
    <property type="match status" value="1"/>
</dbReference>
<dbReference type="GO" id="GO:0005829">
    <property type="term" value="C:cytosol"/>
    <property type="evidence" value="ECO:0007669"/>
    <property type="project" value="TreeGrafter"/>
</dbReference>
<accession>A0A8J6FVC6</accession>
<evidence type="ECO:0000313" key="3">
    <source>
        <dbReference type="EMBL" id="KAG9493514.1"/>
    </source>
</evidence>
<feature type="region of interest" description="Disordered" evidence="1">
    <location>
        <begin position="1"/>
        <end position="57"/>
    </location>
</feature>
<protein>
    <recommendedName>
        <fullName evidence="2">A-kinase anchor protein 7-like phosphoesterase domain-containing protein</fullName>
    </recommendedName>
</protein>
<dbReference type="InterPro" id="IPR052641">
    <property type="entry name" value="AKAP7_isoform_gamma"/>
</dbReference>
<organism evidence="3 4">
    <name type="scientific">Eleutherodactylus coqui</name>
    <name type="common">Puerto Rican coqui</name>
    <dbReference type="NCBI Taxonomy" id="57060"/>
    <lineage>
        <taxon>Eukaryota</taxon>
        <taxon>Metazoa</taxon>
        <taxon>Chordata</taxon>
        <taxon>Craniata</taxon>
        <taxon>Vertebrata</taxon>
        <taxon>Euteleostomi</taxon>
        <taxon>Amphibia</taxon>
        <taxon>Batrachia</taxon>
        <taxon>Anura</taxon>
        <taxon>Neobatrachia</taxon>
        <taxon>Hyloidea</taxon>
        <taxon>Eleutherodactylidae</taxon>
        <taxon>Eleutherodactylinae</taxon>
        <taxon>Eleutherodactylus</taxon>
        <taxon>Eleutherodactylus</taxon>
    </lineage>
</organism>